<evidence type="ECO:0000256" key="8">
    <source>
        <dbReference type="SAM" id="Coils"/>
    </source>
</evidence>
<dbReference type="PROSITE" id="PS50109">
    <property type="entry name" value="HIS_KIN"/>
    <property type="match status" value="1"/>
</dbReference>
<dbReference type="SMART" id="SM00342">
    <property type="entry name" value="HTH_ARAC"/>
    <property type="match status" value="1"/>
</dbReference>
<gene>
    <name evidence="13" type="ORF">H9625_03025</name>
</gene>
<dbReference type="InterPro" id="IPR004358">
    <property type="entry name" value="Sig_transdc_His_kin-like_C"/>
</dbReference>
<feature type="domain" description="HTH araC/xylS-type" evidence="10">
    <location>
        <begin position="1234"/>
        <end position="1333"/>
    </location>
</feature>
<accession>A0ABR8Y5F2</accession>
<dbReference type="InterPro" id="IPR005467">
    <property type="entry name" value="His_kinase_dom"/>
</dbReference>
<dbReference type="InterPro" id="IPR018062">
    <property type="entry name" value="HTH_AraC-typ_CS"/>
</dbReference>
<dbReference type="InterPro" id="IPR003594">
    <property type="entry name" value="HATPase_dom"/>
</dbReference>
<feature type="coiled-coil region" evidence="8">
    <location>
        <begin position="797"/>
        <end position="824"/>
    </location>
</feature>
<evidence type="ECO:0000256" key="1">
    <source>
        <dbReference type="ARBA" id="ARBA00000085"/>
    </source>
</evidence>
<keyword evidence="9" id="KW-1133">Transmembrane helix</keyword>
<dbReference type="InterPro" id="IPR013783">
    <property type="entry name" value="Ig-like_fold"/>
</dbReference>
<feature type="modified residue" description="4-aspartylphosphate" evidence="7">
    <location>
        <position position="1135"/>
    </location>
</feature>
<keyword evidence="9" id="KW-0812">Transmembrane</keyword>
<dbReference type="InterPro" id="IPR036890">
    <property type="entry name" value="HATPase_C_sf"/>
</dbReference>
<evidence type="ECO:0000256" key="7">
    <source>
        <dbReference type="PROSITE-ProRule" id="PRU00169"/>
    </source>
</evidence>
<dbReference type="Pfam" id="PF00072">
    <property type="entry name" value="Response_reg"/>
    <property type="match status" value="1"/>
</dbReference>
<dbReference type="Pfam" id="PF02518">
    <property type="entry name" value="HATPase_c"/>
    <property type="match status" value="1"/>
</dbReference>
<comment type="catalytic activity">
    <reaction evidence="1">
        <text>ATP + protein L-histidine = ADP + protein N-phospho-L-histidine.</text>
        <dbReference type="EC" id="2.7.13.3"/>
    </reaction>
</comment>
<keyword evidence="6" id="KW-0804">Transcription</keyword>
<dbReference type="Pfam" id="PF07495">
    <property type="entry name" value="Y_Y_Y"/>
    <property type="match status" value="1"/>
</dbReference>
<dbReference type="Gene3D" id="3.40.50.2300">
    <property type="match status" value="1"/>
</dbReference>
<dbReference type="InterPro" id="IPR018060">
    <property type="entry name" value="HTH_AraC"/>
</dbReference>
<proteinExistence type="predicted"/>
<evidence type="ECO:0000256" key="9">
    <source>
        <dbReference type="SAM" id="Phobius"/>
    </source>
</evidence>
<organism evidence="13 14">
    <name type="scientific">Phocaeicola intestinalis</name>
    <dbReference type="NCBI Taxonomy" id="2762212"/>
    <lineage>
        <taxon>Bacteria</taxon>
        <taxon>Pseudomonadati</taxon>
        <taxon>Bacteroidota</taxon>
        <taxon>Bacteroidia</taxon>
        <taxon>Bacteroidales</taxon>
        <taxon>Bacteroidaceae</taxon>
        <taxon>Phocaeicola</taxon>
    </lineage>
</organism>
<dbReference type="EC" id="2.7.13.3" evidence="2"/>
<dbReference type="InterPro" id="IPR011110">
    <property type="entry name" value="Reg_prop"/>
</dbReference>
<dbReference type="RefSeq" id="WP_191762965.1">
    <property type="nucleotide sequence ID" value="NZ_JACSPP010000005.1"/>
</dbReference>
<dbReference type="InterPro" id="IPR003661">
    <property type="entry name" value="HisK_dim/P_dom"/>
</dbReference>
<feature type="domain" description="Response regulatory" evidence="12">
    <location>
        <begin position="1087"/>
        <end position="1202"/>
    </location>
</feature>
<dbReference type="InterPro" id="IPR001789">
    <property type="entry name" value="Sig_transdc_resp-reg_receiver"/>
</dbReference>
<dbReference type="Gene3D" id="2.60.40.10">
    <property type="entry name" value="Immunoglobulins"/>
    <property type="match status" value="1"/>
</dbReference>
<keyword evidence="4" id="KW-0805">Transcription regulation</keyword>
<evidence type="ECO:0000256" key="4">
    <source>
        <dbReference type="ARBA" id="ARBA00023015"/>
    </source>
</evidence>
<dbReference type="InterPro" id="IPR011123">
    <property type="entry name" value="Y_Y_Y"/>
</dbReference>
<dbReference type="Pfam" id="PF07494">
    <property type="entry name" value="Reg_prop"/>
    <property type="match status" value="3"/>
</dbReference>
<reference evidence="13 14" key="1">
    <citation type="submission" date="2020-08" db="EMBL/GenBank/DDBJ databases">
        <title>A Genomic Blueprint of the Chicken Gut Microbiome.</title>
        <authorList>
            <person name="Gilroy R."/>
            <person name="Ravi A."/>
            <person name="Getino M."/>
            <person name="Pursley I."/>
            <person name="Horton D.L."/>
            <person name="Alikhan N.-F."/>
            <person name="Baker D."/>
            <person name="Gharbi K."/>
            <person name="Hall N."/>
            <person name="Watson M."/>
            <person name="Adriaenssens E.M."/>
            <person name="Foster-Nyarko E."/>
            <person name="Jarju S."/>
            <person name="Secka A."/>
            <person name="Antonio M."/>
            <person name="Oren A."/>
            <person name="Chaudhuri R."/>
            <person name="La Ragione R.M."/>
            <person name="Hildebrand F."/>
            <person name="Pallen M.J."/>
        </authorList>
    </citation>
    <scope>NUCLEOTIDE SEQUENCE [LARGE SCALE GENOMIC DNA]</scope>
    <source>
        <strain evidence="13 14">Sa1CVN1</strain>
    </source>
</reference>
<dbReference type="PANTHER" id="PTHR43547">
    <property type="entry name" value="TWO-COMPONENT HISTIDINE KINASE"/>
    <property type="match status" value="1"/>
</dbReference>
<evidence type="ECO:0000256" key="6">
    <source>
        <dbReference type="ARBA" id="ARBA00023163"/>
    </source>
</evidence>
<keyword evidence="5" id="KW-0238">DNA-binding</keyword>
<dbReference type="InterPro" id="IPR011006">
    <property type="entry name" value="CheY-like_superfamily"/>
</dbReference>
<sequence length="1336" mass="152465">MLKKQILIALFIILACAGSRAHRYMFKHLEVADGLSSNTVYSIYQDRDGFMWFGTRNGLNRYDGYTFRVFRHLNNDPYSLPDNVVANICESPEGMFWVKTERGYALFEKDKGVFVNDLSGFMKQLGSNAKNPMSVYVDKKGYTWLYVAGEGCYRYKQGEKPKVFVLRENGLPVSGITAVGECRDGILLLYDTGLLVCIGRDELDLKWKRDDIPAQLPKGKYVQFSLFTDADDCVWIYSVLGLWVYDVPTGRWRDDLAAPWKHQTDFVHAMAQDKTGRIWLAKEYKGIDVFDKKTGEVVNLTNHEDDERSLCHNTVYQLYVDRNGLVWAGTYKKGISYYGESIFKFNFQSLGDITCIEQEDAQRLWLGTNDDGLLLWNIQTRKFEEYGSRRMGSNPIVTLLKTRDGKLWAGTFNGGLYCLDKGNIIRYTMADGLSSNNVWDLVEDREGNLWIGYLDAGLQCFHPQTGEMETYTTANSDLPDNLINSLCLLPDNTLVIGTVGVAFMNLQDRKIRKMPSAAEDRNDFGVNQVFGDSRGLVWIATLEGLKMYDPKSQVLKEFSDITREEGEMISGIAEDHRHNLWISSTRRMVHINVLQQGEEGYSFEPHVYGNADGLQNCDFNLRSIKTLKNGTIVAGGLYGLNIFNPSEISYNKQLPNVLFSGLSLFDKEVEVGKTYDGNLILPEDLNKVRKVELDYRQNIFSIELATDNFILPEKTFFRYKLEGISKDWLSLPPGIHRLVFTNLNHGVYTLKVKAVNSDGYESKEMAQLKLIVRPPFWLSWWAYLLYIIIGVSALLFARRLTLKREREKFRMQQIEQEAARKEEINQMKFRFFTNISHELRTPLTLIIAPLEDLLKKTAEDESQRNVLQLMYRNAQRLLMLVNQLLDFRKGEMSGHHLSLSEGDIVGYIHEVCNSFLSMADKKHIRFSFFSGVDAFSMAFDADKIGKVVMNLLSNAFKFTPEGGRVTVMLEYVEGDSNVFEIKVSDTGIGIPDGEKEHIFERFYQIEHKGQDEMTGSGIGLSLVRDFVRLHDGTVEVFDNIGTGAVFVVCLPVRHVDVKAELPKPVCVPMDEGQETAMASTDRKDFPLLLVVDDNEDFRLFMQHSLELQYRVEVASNGQDALTKVQELQPDLVISDVMMPGMDGNELCRLIKGDKRTAHIPVILLTARQAVESKVKGLETGADDYVTKPFNMTVLVLRIRKLIELSRYHRSAQTSTIDPAPSEILITSLDEKLIEKAVKYVEENISRSDLSVEELSHELGMSRVHLYKKLLQITGKTPIEFIRVIRLKRAAQLLRESQMHVSEIAYEVGFNNPKYFSRYFKEEFGVLPSAYQEKEGK</sequence>
<dbReference type="InterPro" id="IPR015943">
    <property type="entry name" value="WD40/YVTN_repeat-like_dom_sf"/>
</dbReference>
<keyword evidence="14" id="KW-1185">Reference proteome</keyword>
<dbReference type="InterPro" id="IPR009057">
    <property type="entry name" value="Homeodomain-like_sf"/>
</dbReference>
<dbReference type="SMART" id="SM00388">
    <property type="entry name" value="HisKA"/>
    <property type="match status" value="1"/>
</dbReference>
<dbReference type="SUPFAM" id="SSF47384">
    <property type="entry name" value="Homodimeric domain of signal transducing histidine kinase"/>
    <property type="match status" value="1"/>
</dbReference>
<dbReference type="InterPro" id="IPR036097">
    <property type="entry name" value="HisK_dim/P_sf"/>
</dbReference>
<evidence type="ECO:0000259" key="11">
    <source>
        <dbReference type="PROSITE" id="PS50109"/>
    </source>
</evidence>
<name>A0ABR8Y5F2_9BACT</name>
<keyword evidence="8" id="KW-0175">Coiled coil</keyword>
<keyword evidence="9" id="KW-0472">Membrane</keyword>
<dbReference type="PROSITE" id="PS51257">
    <property type="entry name" value="PROKAR_LIPOPROTEIN"/>
    <property type="match status" value="1"/>
</dbReference>
<dbReference type="EMBL" id="JACSPP010000005">
    <property type="protein sequence ID" value="MBD8039433.1"/>
    <property type="molecule type" value="Genomic_DNA"/>
</dbReference>
<dbReference type="Pfam" id="PF12833">
    <property type="entry name" value="HTH_18"/>
    <property type="match status" value="1"/>
</dbReference>
<evidence type="ECO:0000256" key="2">
    <source>
        <dbReference type="ARBA" id="ARBA00012438"/>
    </source>
</evidence>
<dbReference type="PROSITE" id="PS50110">
    <property type="entry name" value="RESPONSE_REGULATORY"/>
    <property type="match status" value="1"/>
</dbReference>
<dbReference type="PROSITE" id="PS01124">
    <property type="entry name" value="HTH_ARAC_FAMILY_2"/>
    <property type="match status" value="1"/>
</dbReference>
<evidence type="ECO:0000313" key="13">
    <source>
        <dbReference type="EMBL" id="MBD8039433.1"/>
    </source>
</evidence>
<protein>
    <recommendedName>
        <fullName evidence="2">histidine kinase</fullName>
        <ecNumber evidence="2">2.7.13.3</ecNumber>
    </recommendedName>
</protein>
<dbReference type="PANTHER" id="PTHR43547:SF2">
    <property type="entry name" value="HYBRID SIGNAL TRANSDUCTION HISTIDINE KINASE C"/>
    <property type="match status" value="1"/>
</dbReference>
<evidence type="ECO:0000259" key="12">
    <source>
        <dbReference type="PROSITE" id="PS50110"/>
    </source>
</evidence>
<comment type="caution">
    <text evidence="13">The sequence shown here is derived from an EMBL/GenBank/DDBJ whole genome shotgun (WGS) entry which is preliminary data.</text>
</comment>
<dbReference type="Gene3D" id="1.10.287.130">
    <property type="match status" value="1"/>
</dbReference>
<dbReference type="Gene3D" id="3.30.565.10">
    <property type="entry name" value="Histidine kinase-like ATPase, C-terminal domain"/>
    <property type="match status" value="1"/>
</dbReference>
<dbReference type="SUPFAM" id="SSF46689">
    <property type="entry name" value="Homeodomain-like"/>
    <property type="match status" value="1"/>
</dbReference>
<keyword evidence="3 7" id="KW-0597">Phosphoprotein</keyword>
<feature type="domain" description="Histidine kinase" evidence="11">
    <location>
        <begin position="834"/>
        <end position="1054"/>
    </location>
</feature>
<dbReference type="Proteomes" id="UP000620874">
    <property type="component" value="Unassembled WGS sequence"/>
</dbReference>
<dbReference type="Gene3D" id="2.130.10.10">
    <property type="entry name" value="YVTN repeat-like/Quinoprotein amine dehydrogenase"/>
    <property type="match status" value="2"/>
</dbReference>
<dbReference type="Pfam" id="PF00512">
    <property type="entry name" value="HisKA"/>
    <property type="match status" value="1"/>
</dbReference>
<dbReference type="PROSITE" id="PS00041">
    <property type="entry name" value="HTH_ARAC_FAMILY_1"/>
    <property type="match status" value="1"/>
</dbReference>
<dbReference type="SUPFAM" id="SSF52172">
    <property type="entry name" value="CheY-like"/>
    <property type="match status" value="1"/>
</dbReference>
<dbReference type="SUPFAM" id="SSF63829">
    <property type="entry name" value="Calcium-dependent phosphotriesterase"/>
    <property type="match status" value="3"/>
</dbReference>
<feature type="transmembrane region" description="Helical" evidence="9">
    <location>
        <begin position="777"/>
        <end position="797"/>
    </location>
</feature>
<evidence type="ECO:0000259" key="10">
    <source>
        <dbReference type="PROSITE" id="PS01124"/>
    </source>
</evidence>
<dbReference type="SMART" id="SM00448">
    <property type="entry name" value="REC"/>
    <property type="match status" value="1"/>
</dbReference>
<dbReference type="PRINTS" id="PR00344">
    <property type="entry name" value="BCTRLSENSOR"/>
</dbReference>
<dbReference type="Gene3D" id="1.10.10.60">
    <property type="entry name" value="Homeodomain-like"/>
    <property type="match status" value="2"/>
</dbReference>
<evidence type="ECO:0000256" key="3">
    <source>
        <dbReference type="ARBA" id="ARBA00022553"/>
    </source>
</evidence>
<evidence type="ECO:0000313" key="14">
    <source>
        <dbReference type="Proteomes" id="UP000620874"/>
    </source>
</evidence>
<dbReference type="SMART" id="SM00387">
    <property type="entry name" value="HATPase_c"/>
    <property type="match status" value="1"/>
</dbReference>
<dbReference type="SUPFAM" id="SSF55874">
    <property type="entry name" value="ATPase domain of HSP90 chaperone/DNA topoisomerase II/histidine kinase"/>
    <property type="match status" value="1"/>
</dbReference>
<dbReference type="CDD" id="cd00082">
    <property type="entry name" value="HisKA"/>
    <property type="match status" value="1"/>
</dbReference>
<evidence type="ECO:0000256" key="5">
    <source>
        <dbReference type="ARBA" id="ARBA00023125"/>
    </source>
</evidence>